<evidence type="ECO:0000313" key="7">
    <source>
        <dbReference type="Proteomes" id="UP001622557"/>
    </source>
</evidence>
<keyword evidence="2 5" id="KW-0812">Transmembrane</keyword>
<evidence type="ECO:0000256" key="2">
    <source>
        <dbReference type="ARBA" id="ARBA00022692"/>
    </source>
</evidence>
<keyword evidence="4 5" id="KW-0472">Membrane</keyword>
<dbReference type="PANTHER" id="PTHR47547:SF1">
    <property type="entry name" value="ASPARTATE-PROTON SYMPORTER"/>
    <property type="match status" value="1"/>
</dbReference>
<dbReference type="GeneID" id="97281349"/>
<evidence type="ECO:0000256" key="5">
    <source>
        <dbReference type="SAM" id="Phobius"/>
    </source>
</evidence>
<feature type="transmembrane region" description="Helical" evidence="5">
    <location>
        <begin position="417"/>
        <end position="437"/>
    </location>
</feature>
<keyword evidence="7" id="KW-1185">Reference proteome</keyword>
<dbReference type="Pfam" id="PF13520">
    <property type="entry name" value="AA_permease_2"/>
    <property type="match status" value="1"/>
</dbReference>
<feature type="transmembrane region" description="Helical" evidence="5">
    <location>
        <begin position="368"/>
        <end position="385"/>
    </location>
</feature>
<feature type="transmembrane region" description="Helical" evidence="5">
    <location>
        <begin position="153"/>
        <end position="175"/>
    </location>
</feature>
<feature type="transmembrane region" description="Helical" evidence="5">
    <location>
        <begin position="38"/>
        <end position="64"/>
    </location>
</feature>
<proteinExistence type="predicted"/>
<feature type="transmembrane region" description="Helical" evidence="5">
    <location>
        <begin position="443"/>
        <end position="460"/>
    </location>
</feature>
<dbReference type="Proteomes" id="UP001622557">
    <property type="component" value="Chromosome"/>
</dbReference>
<dbReference type="Gene3D" id="1.20.1740.10">
    <property type="entry name" value="Amino acid/polyamine transporter I"/>
    <property type="match status" value="1"/>
</dbReference>
<dbReference type="PANTHER" id="PTHR47547">
    <property type="match status" value="1"/>
</dbReference>
<name>A0ABZ1KKP9_STRAH</name>
<evidence type="ECO:0000256" key="4">
    <source>
        <dbReference type="ARBA" id="ARBA00023136"/>
    </source>
</evidence>
<evidence type="ECO:0000256" key="3">
    <source>
        <dbReference type="ARBA" id="ARBA00022989"/>
    </source>
</evidence>
<feature type="transmembrane region" description="Helical" evidence="5">
    <location>
        <begin position="182"/>
        <end position="202"/>
    </location>
</feature>
<reference evidence="6 7" key="1">
    <citation type="submission" date="2022-10" db="EMBL/GenBank/DDBJ databases">
        <title>The complete genomes of actinobacterial strains from the NBC collection.</title>
        <authorList>
            <person name="Joergensen T.S."/>
            <person name="Alvarez Arevalo M."/>
            <person name="Sterndorff E.B."/>
            <person name="Faurdal D."/>
            <person name="Vuksanovic O."/>
            <person name="Mourched A.-S."/>
            <person name="Charusanti P."/>
            <person name="Shaw S."/>
            <person name="Blin K."/>
            <person name="Weber T."/>
        </authorList>
    </citation>
    <scope>NUCLEOTIDE SEQUENCE [LARGE SCALE GENOMIC DNA]</scope>
    <source>
        <strain evidence="6 7">NBC_00156</strain>
    </source>
</reference>
<accession>A0ABZ1KKP9</accession>
<feature type="transmembrane region" description="Helical" evidence="5">
    <location>
        <begin position="70"/>
        <end position="92"/>
    </location>
</feature>
<organism evidence="6 7">
    <name type="scientific">Streptomyces achromogenes</name>
    <dbReference type="NCBI Taxonomy" id="67255"/>
    <lineage>
        <taxon>Bacteria</taxon>
        <taxon>Bacillati</taxon>
        <taxon>Actinomycetota</taxon>
        <taxon>Actinomycetes</taxon>
        <taxon>Kitasatosporales</taxon>
        <taxon>Streptomycetaceae</taxon>
        <taxon>Streptomyces</taxon>
    </lineage>
</organism>
<feature type="transmembrane region" description="Helical" evidence="5">
    <location>
        <begin position="222"/>
        <end position="241"/>
    </location>
</feature>
<evidence type="ECO:0000256" key="1">
    <source>
        <dbReference type="ARBA" id="ARBA00004141"/>
    </source>
</evidence>
<comment type="subcellular location">
    <subcellularLocation>
        <location evidence="1">Membrane</location>
        <topology evidence="1">Multi-pass membrane protein</topology>
    </subcellularLocation>
</comment>
<dbReference type="InterPro" id="IPR052962">
    <property type="entry name" value="AA_Transporter_AGT"/>
</dbReference>
<dbReference type="RefSeq" id="WP_405447188.1">
    <property type="nucleotide sequence ID" value="NZ_CP108164.1"/>
</dbReference>
<evidence type="ECO:0000313" key="6">
    <source>
        <dbReference type="EMBL" id="WTQ81182.1"/>
    </source>
</evidence>
<protein>
    <submittedName>
        <fullName evidence="6">APC family permease</fullName>
    </submittedName>
</protein>
<feature type="transmembrane region" description="Helical" evidence="5">
    <location>
        <begin position="262"/>
        <end position="284"/>
    </location>
</feature>
<feature type="transmembrane region" description="Helical" evidence="5">
    <location>
        <begin position="113"/>
        <end position="133"/>
    </location>
</feature>
<dbReference type="InterPro" id="IPR002293">
    <property type="entry name" value="AA/rel_permease1"/>
</dbReference>
<sequence>MARTPSQQGSGPRQPVARAIPAAPDAVLREEGKLRRHLGFAALTAVGFSDIVGSGWLFGAMYAAQTAGPLSVLSWLAAGALAMLVALVLVDLAARMPEAGGTVRWPLYANGPLVAGVIGWAVLLSVGAGAAEVTATVQYLTRWFPGLHTGGRLSLSGMAVAIVLTGVFGALNWFGVRLFTRVNYVLTIVKTAIPVLTVVLLLASGFHPHRLTDHGGFAPYGWSAGLAALSAGGLVYAVNGFQSPVDLAGEARDPRRHLRPAVLTAIALAVLLYVGLQLAFLFAVPDSALTHGWRGVDFTSPFGQLALLVNLHWLALLLYADAVVSPGGATFIGLGISARRTYALAKNGLLPRWFLGVHTGSGIPRRALALNASVMAVYLLPFGTWQDVVGTLGNLFLLVYATSAVAAATLRPVGEPAGAMHWIPPLSFLVATLFVYWSTWHRLHLTLPLALAGVPLSWLLRSGRDGLLSRRELRRELRDGAWLPVWLTGLLCCSALGSSGGLGLLRGPYDALAVLLFAAAVFAWAVRSGRRHVAEERRPGVAHRGS</sequence>
<feature type="transmembrane region" description="Helical" evidence="5">
    <location>
        <begin position="481"/>
        <end position="505"/>
    </location>
</feature>
<gene>
    <name evidence="6" type="ORF">OG350_12965</name>
</gene>
<keyword evidence="3 5" id="KW-1133">Transmembrane helix</keyword>
<dbReference type="EMBL" id="CP108164">
    <property type="protein sequence ID" value="WTQ81182.1"/>
    <property type="molecule type" value="Genomic_DNA"/>
</dbReference>
<feature type="transmembrane region" description="Helical" evidence="5">
    <location>
        <begin position="511"/>
        <end position="529"/>
    </location>
</feature>
<feature type="transmembrane region" description="Helical" evidence="5">
    <location>
        <begin position="311"/>
        <end position="336"/>
    </location>
</feature>
<feature type="transmembrane region" description="Helical" evidence="5">
    <location>
        <begin position="391"/>
        <end position="410"/>
    </location>
</feature>